<evidence type="ECO:0000313" key="8">
    <source>
        <dbReference type="Proteomes" id="UP000033980"/>
    </source>
</evidence>
<evidence type="ECO:0000256" key="1">
    <source>
        <dbReference type="ARBA" id="ARBA00004141"/>
    </source>
</evidence>
<proteinExistence type="predicted"/>
<feature type="transmembrane region" description="Helical" evidence="6">
    <location>
        <begin position="287"/>
        <end position="309"/>
    </location>
</feature>
<keyword evidence="2 6" id="KW-0812">Transmembrane</keyword>
<dbReference type="Pfam" id="PF01098">
    <property type="entry name" value="FTSW_RODA_SPOVE"/>
    <property type="match status" value="1"/>
</dbReference>
<dbReference type="GO" id="GO:0008360">
    <property type="term" value="P:regulation of cell shape"/>
    <property type="evidence" value="ECO:0007669"/>
    <property type="project" value="UniProtKB-KW"/>
</dbReference>
<dbReference type="PANTHER" id="PTHR30474">
    <property type="entry name" value="CELL CYCLE PROTEIN"/>
    <property type="match status" value="1"/>
</dbReference>
<dbReference type="InterPro" id="IPR001182">
    <property type="entry name" value="FtsW/RodA"/>
</dbReference>
<name>A0A0G1FHS9_9BACT</name>
<evidence type="ECO:0000256" key="5">
    <source>
        <dbReference type="ARBA" id="ARBA00023136"/>
    </source>
</evidence>
<feature type="transmembrane region" description="Helical" evidence="6">
    <location>
        <begin position="56"/>
        <end position="78"/>
    </location>
</feature>
<feature type="transmembrane region" description="Helical" evidence="6">
    <location>
        <begin position="7"/>
        <end position="25"/>
    </location>
</feature>
<dbReference type="GO" id="GO:0015648">
    <property type="term" value="F:lipid-linked peptidoglycan transporter activity"/>
    <property type="evidence" value="ECO:0007669"/>
    <property type="project" value="TreeGrafter"/>
</dbReference>
<organism evidence="7 8">
    <name type="scientific">Candidatus Collierbacteria bacterium GW2011_GWC2_43_12</name>
    <dbReference type="NCBI Taxonomy" id="1618390"/>
    <lineage>
        <taxon>Bacteria</taxon>
        <taxon>Candidatus Collieribacteriota</taxon>
    </lineage>
</organism>
<dbReference type="PROSITE" id="PS00428">
    <property type="entry name" value="FTSW_RODA_SPOVE"/>
    <property type="match status" value="1"/>
</dbReference>
<evidence type="ECO:0000256" key="2">
    <source>
        <dbReference type="ARBA" id="ARBA00022692"/>
    </source>
</evidence>
<evidence type="ECO:0000256" key="4">
    <source>
        <dbReference type="ARBA" id="ARBA00022989"/>
    </source>
</evidence>
<accession>A0A0G1FHS9</accession>
<keyword evidence="4 6" id="KW-1133">Transmembrane helix</keyword>
<protein>
    <submittedName>
        <fullName evidence="7">Rod shape-determining protein RodA</fullName>
    </submittedName>
</protein>
<feature type="transmembrane region" description="Helical" evidence="6">
    <location>
        <begin position="121"/>
        <end position="138"/>
    </location>
</feature>
<feature type="transmembrane region" description="Helical" evidence="6">
    <location>
        <begin position="90"/>
        <end position="109"/>
    </location>
</feature>
<comment type="caution">
    <text evidence="7">The sequence shown here is derived from an EMBL/GenBank/DDBJ whole genome shotgun (WGS) entry which is preliminary data.</text>
</comment>
<feature type="transmembrane region" description="Helical" evidence="6">
    <location>
        <begin position="167"/>
        <end position="186"/>
    </location>
</feature>
<keyword evidence="3" id="KW-0133">Cell shape</keyword>
<feature type="transmembrane region" description="Helical" evidence="6">
    <location>
        <begin position="144"/>
        <end position="160"/>
    </location>
</feature>
<feature type="transmembrane region" description="Helical" evidence="6">
    <location>
        <begin position="321"/>
        <end position="340"/>
    </location>
</feature>
<dbReference type="InterPro" id="IPR018365">
    <property type="entry name" value="Cell_cycle_FtsW-rel_CS"/>
</dbReference>
<keyword evidence="5 6" id="KW-0472">Membrane</keyword>
<sequence length="351" mass="39148">MRQSKGLLIAALILIQVLSLVTIWSTFPELFLTQLSFVVAGIIIVLLLSKIDLQMLFSLSTLFYLLSLILLIVTMFLGRNIRGSVRWIDLGFFNLQTSEIVKPLLALYYSAYLSRIKKINWKEILIFLGFALPPIVLVAVQPDLGSALTLTFLPLALLAFSGQIKKLLLIGVVFISIFVPLESKILKPYQRQRIETFINPYGDPKGAGYNVIQATIAVGSGKVLGKGVRLGTQSHLNFLPERHTDFIFASFVEEFGLIGALVLFFSYGVVFRYCLVSFKRLRDRSSILLSLSIFLVFLFQFAVNIGMNLGIMPVTGITLPLFSYGGSSLLSFAIFIGLLLRQLDLMALFEI</sequence>
<evidence type="ECO:0000313" key="7">
    <source>
        <dbReference type="EMBL" id="KKS94621.1"/>
    </source>
</evidence>
<dbReference type="AlphaFoldDB" id="A0A0G1FHS9"/>
<dbReference type="GO" id="GO:0051301">
    <property type="term" value="P:cell division"/>
    <property type="evidence" value="ECO:0007669"/>
    <property type="project" value="InterPro"/>
</dbReference>
<dbReference type="GO" id="GO:0005886">
    <property type="term" value="C:plasma membrane"/>
    <property type="evidence" value="ECO:0007669"/>
    <property type="project" value="TreeGrafter"/>
</dbReference>
<dbReference type="GO" id="GO:0032153">
    <property type="term" value="C:cell division site"/>
    <property type="evidence" value="ECO:0007669"/>
    <property type="project" value="TreeGrafter"/>
</dbReference>
<comment type="subcellular location">
    <subcellularLocation>
        <location evidence="1">Membrane</location>
        <topology evidence="1">Multi-pass membrane protein</topology>
    </subcellularLocation>
</comment>
<dbReference type="Proteomes" id="UP000033980">
    <property type="component" value="Unassembled WGS sequence"/>
</dbReference>
<gene>
    <name evidence="7" type="ORF">UV68_C0006G0007</name>
</gene>
<evidence type="ECO:0000256" key="6">
    <source>
        <dbReference type="SAM" id="Phobius"/>
    </source>
</evidence>
<reference evidence="7 8" key="1">
    <citation type="journal article" date="2015" name="Nature">
        <title>rRNA introns, odd ribosomes, and small enigmatic genomes across a large radiation of phyla.</title>
        <authorList>
            <person name="Brown C.T."/>
            <person name="Hug L.A."/>
            <person name="Thomas B.C."/>
            <person name="Sharon I."/>
            <person name="Castelle C.J."/>
            <person name="Singh A."/>
            <person name="Wilkins M.J."/>
            <person name="Williams K.H."/>
            <person name="Banfield J.F."/>
        </authorList>
    </citation>
    <scope>NUCLEOTIDE SEQUENCE [LARGE SCALE GENOMIC DNA]</scope>
</reference>
<dbReference type="PATRIC" id="fig|1618390.3.peg.199"/>
<feature type="transmembrane region" description="Helical" evidence="6">
    <location>
        <begin position="255"/>
        <end position="275"/>
    </location>
</feature>
<feature type="transmembrane region" description="Helical" evidence="6">
    <location>
        <begin position="31"/>
        <end position="49"/>
    </location>
</feature>
<dbReference type="EMBL" id="LCFK01000006">
    <property type="protein sequence ID" value="KKS94621.1"/>
    <property type="molecule type" value="Genomic_DNA"/>
</dbReference>
<evidence type="ECO:0000256" key="3">
    <source>
        <dbReference type="ARBA" id="ARBA00022960"/>
    </source>
</evidence>
<dbReference type="PANTHER" id="PTHR30474:SF1">
    <property type="entry name" value="PEPTIDOGLYCAN GLYCOSYLTRANSFERASE MRDB"/>
    <property type="match status" value="1"/>
</dbReference>